<accession>A0A418KK55</accession>
<dbReference type="Proteomes" id="UP000284057">
    <property type="component" value="Unassembled WGS sequence"/>
</dbReference>
<dbReference type="InterPro" id="IPR000192">
    <property type="entry name" value="Aminotrans_V_dom"/>
</dbReference>
<comment type="caution">
    <text evidence="2">The sequence shown here is derived from an EMBL/GenBank/DDBJ whole genome shotgun (WGS) entry which is preliminary data.</text>
</comment>
<dbReference type="OrthoDB" id="9804366at2"/>
<dbReference type="PANTHER" id="PTHR43686:SF1">
    <property type="entry name" value="AMINOTRAN_5 DOMAIN-CONTAINING PROTEIN"/>
    <property type="match status" value="1"/>
</dbReference>
<protein>
    <submittedName>
        <fullName evidence="2">Aminotransferase class V-fold PLP-dependent enzyme</fullName>
    </submittedName>
</protein>
<dbReference type="Pfam" id="PF00266">
    <property type="entry name" value="Aminotran_5"/>
    <property type="match status" value="1"/>
</dbReference>
<proteinExistence type="predicted"/>
<dbReference type="InterPro" id="IPR015421">
    <property type="entry name" value="PyrdxlP-dep_Trfase_major"/>
</dbReference>
<organism evidence="2 3">
    <name type="scientific">Jiangella rhizosphaerae</name>
    <dbReference type="NCBI Taxonomy" id="2293569"/>
    <lineage>
        <taxon>Bacteria</taxon>
        <taxon>Bacillati</taxon>
        <taxon>Actinomycetota</taxon>
        <taxon>Actinomycetes</taxon>
        <taxon>Jiangellales</taxon>
        <taxon>Jiangellaceae</taxon>
        <taxon>Jiangella</taxon>
    </lineage>
</organism>
<dbReference type="GO" id="GO:0008483">
    <property type="term" value="F:transaminase activity"/>
    <property type="evidence" value="ECO:0007669"/>
    <property type="project" value="UniProtKB-KW"/>
</dbReference>
<gene>
    <name evidence="2" type="ORF">DY240_23250</name>
</gene>
<keyword evidence="3" id="KW-1185">Reference proteome</keyword>
<reference evidence="2 3" key="1">
    <citation type="submission" date="2018-09" db="EMBL/GenBank/DDBJ databases">
        <title>Isolation, diversity and antifungal activity of actinobacteria from wheat.</title>
        <authorList>
            <person name="Han C."/>
        </authorList>
    </citation>
    <scope>NUCLEOTIDE SEQUENCE [LARGE SCALE GENOMIC DNA]</scope>
    <source>
        <strain evidence="2 3">NEAU-YY265</strain>
    </source>
</reference>
<dbReference type="InterPro" id="IPR015422">
    <property type="entry name" value="PyrdxlP-dep_Trfase_small"/>
</dbReference>
<keyword evidence="2" id="KW-0032">Aminotransferase</keyword>
<dbReference type="Gene3D" id="3.40.640.10">
    <property type="entry name" value="Type I PLP-dependent aspartate aminotransferase-like (Major domain)"/>
    <property type="match status" value="1"/>
</dbReference>
<dbReference type="Gene3D" id="3.90.1150.10">
    <property type="entry name" value="Aspartate Aminotransferase, domain 1"/>
    <property type="match status" value="1"/>
</dbReference>
<dbReference type="PANTHER" id="PTHR43686">
    <property type="entry name" value="SULFURTRANSFERASE-RELATED"/>
    <property type="match status" value="1"/>
</dbReference>
<dbReference type="InterPro" id="IPR015424">
    <property type="entry name" value="PyrdxlP-dep_Trfase"/>
</dbReference>
<dbReference type="SUPFAM" id="SSF53383">
    <property type="entry name" value="PLP-dependent transferases"/>
    <property type="match status" value="1"/>
</dbReference>
<feature type="domain" description="Aminotransferase class V" evidence="1">
    <location>
        <begin position="42"/>
        <end position="416"/>
    </location>
</feature>
<dbReference type="AlphaFoldDB" id="A0A418KK55"/>
<dbReference type="EMBL" id="QUAL01000280">
    <property type="protein sequence ID" value="RIQ16020.1"/>
    <property type="molecule type" value="Genomic_DNA"/>
</dbReference>
<sequence>MLDPRGEGAGMVTTSLIERIRSGIIGEGEVLHGPYGARRMTYADYTASGRSLDFIEDFVREQVLPLYANTHTESSGTGLQTTLLREDARRTIRNSVGGTDDHLVVFTGSGATSAVNKLIGILELRLPAGAPKRHGVLYDVPQNRPVVFVGPYEHHSNELPWRETIADVVAVDTDADGHIDLAQLDRLLGAYADRPLRIGSFSAASNVTGVLTNTERIAALLHQHGALSFWDYAAAGPYVPIRMAESAPGAGDHKDAIFLSPHKFVGGPQTPGVLVVDRALVQNQVPTVPGGGTVEFVSPDEHRYLDDPVAREEGGTPAIVESIRAGLVFGLKDAVGTDLIQEREEALWRYALRRWSDVPQIDVLGNRDVPRLSIVSFRIRHGDRFLHHNFVVALLNDLFGIQARGGCSCAGPYGHRLLSVGPAQSTAFRDVVGVGCEGIKPGWTRLNFNYFISDTVRDYLVDAVALIAADGYRLLPDYGFDPHTGLWRHREGTSRPPVRLTGLHYDEQGTLVGAQRHDRVGEEALAAHLAEARDVLAGRPGTVEDGPTGLSDEFEALRWFVLPPSCVVAADTSVEVLVDDRCARH</sequence>
<evidence type="ECO:0000259" key="1">
    <source>
        <dbReference type="Pfam" id="PF00266"/>
    </source>
</evidence>
<evidence type="ECO:0000313" key="3">
    <source>
        <dbReference type="Proteomes" id="UP000284057"/>
    </source>
</evidence>
<keyword evidence="2" id="KW-0808">Transferase</keyword>
<name>A0A418KK55_9ACTN</name>
<evidence type="ECO:0000313" key="2">
    <source>
        <dbReference type="EMBL" id="RIQ16020.1"/>
    </source>
</evidence>